<evidence type="ECO:0000256" key="4">
    <source>
        <dbReference type="ARBA" id="ARBA00022679"/>
    </source>
</evidence>
<dbReference type="SUPFAM" id="SSF56553">
    <property type="entry name" value="Insert subdomain of RNA polymerase alpha subunit"/>
    <property type="match status" value="1"/>
</dbReference>
<dbReference type="InterPro" id="IPR036603">
    <property type="entry name" value="RBP11-like"/>
</dbReference>
<dbReference type="AlphaFoldDB" id="A0A2Z5ZA79"/>
<feature type="region of interest" description="Alpha C-terminal domain (alpha-CTD)" evidence="8">
    <location>
        <begin position="236"/>
        <end position="310"/>
    </location>
</feature>
<dbReference type="GO" id="GO:0006351">
    <property type="term" value="P:DNA-templated transcription"/>
    <property type="evidence" value="ECO:0007669"/>
    <property type="project" value="UniProtKB-UniRule"/>
</dbReference>
<evidence type="ECO:0000259" key="9">
    <source>
        <dbReference type="SMART" id="SM00662"/>
    </source>
</evidence>
<dbReference type="InterPro" id="IPR011260">
    <property type="entry name" value="RNAP_asu_C"/>
</dbReference>
<comment type="similarity">
    <text evidence="2 8">Belongs to the RNA polymerase alpha chain family.</text>
</comment>
<dbReference type="SUPFAM" id="SSF47789">
    <property type="entry name" value="C-terminal domain of RNA polymerase alpha subunit"/>
    <property type="match status" value="1"/>
</dbReference>
<evidence type="ECO:0000256" key="3">
    <source>
        <dbReference type="ARBA" id="ARBA00022478"/>
    </source>
</evidence>
<gene>
    <name evidence="8 10" type="primary">rpoA</name>
</gene>
<dbReference type="InterPro" id="IPR011263">
    <property type="entry name" value="DNA-dir_RNA_pol_RpoA/D/Rpb3"/>
</dbReference>
<evidence type="ECO:0000256" key="5">
    <source>
        <dbReference type="ARBA" id="ARBA00022695"/>
    </source>
</evidence>
<dbReference type="EC" id="2.7.7.6" evidence="8"/>
<evidence type="ECO:0000313" key="10">
    <source>
        <dbReference type="EMBL" id="BBC77459.1"/>
    </source>
</evidence>
<keyword evidence="5 8" id="KW-0548">Nucleotidyltransferase</keyword>
<keyword evidence="6 8" id="KW-0804">Transcription</keyword>
<dbReference type="SUPFAM" id="SSF55257">
    <property type="entry name" value="RBP11-like subunits of RNA polymerase"/>
    <property type="match status" value="1"/>
</dbReference>
<keyword evidence="3 8" id="KW-0240">DNA-directed RNA polymerase</keyword>
<evidence type="ECO:0000256" key="7">
    <source>
        <dbReference type="ARBA" id="ARBA00048552"/>
    </source>
</evidence>
<dbReference type="Gene3D" id="3.30.1360.10">
    <property type="entry name" value="RNA polymerase, RBP11-like subunit"/>
    <property type="match status" value="1"/>
</dbReference>
<dbReference type="GO" id="GO:0005737">
    <property type="term" value="C:cytoplasm"/>
    <property type="evidence" value="ECO:0007669"/>
    <property type="project" value="UniProtKB-ARBA"/>
</dbReference>
<comment type="function">
    <text evidence="1 8">DNA-dependent RNA polymerase catalyzes the transcription of DNA into RNA using the four ribonucleoside triphosphates as substrates.</text>
</comment>
<organism evidence="10">
    <name type="scientific">Nitzschia sp. PL3-2</name>
    <dbReference type="NCBI Taxonomy" id="2083271"/>
    <lineage>
        <taxon>Eukaryota</taxon>
        <taxon>Sar</taxon>
        <taxon>Stramenopiles</taxon>
        <taxon>Ochrophyta</taxon>
        <taxon>Bacillariophyta</taxon>
        <taxon>Bacillariophyceae</taxon>
        <taxon>Bacillariophycidae</taxon>
        <taxon>Bacillariales</taxon>
        <taxon>Bacillariaceae</taxon>
        <taxon>Nitzschia</taxon>
    </lineage>
</organism>
<dbReference type="Gene3D" id="1.10.150.20">
    <property type="entry name" value="5' to 3' exonuclease, C-terminal subdomain"/>
    <property type="match status" value="1"/>
</dbReference>
<dbReference type="InterPro" id="IPR036643">
    <property type="entry name" value="RNApol_insert_sf"/>
</dbReference>
<dbReference type="GO" id="GO:0003677">
    <property type="term" value="F:DNA binding"/>
    <property type="evidence" value="ECO:0007669"/>
    <property type="project" value="UniProtKB-UniRule"/>
</dbReference>
<geneLocation type="plastid" evidence="10"/>
<evidence type="ECO:0000256" key="1">
    <source>
        <dbReference type="ARBA" id="ARBA00004026"/>
    </source>
</evidence>
<proteinExistence type="inferred from homology"/>
<dbReference type="SMART" id="SM00662">
    <property type="entry name" value="RPOLD"/>
    <property type="match status" value="1"/>
</dbReference>
<dbReference type="GO" id="GO:0003899">
    <property type="term" value="F:DNA-directed RNA polymerase activity"/>
    <property type="evidence" value="ECO:0007669"/>
    <property type="project" value="UniProtKB-UniRule"/>
</dbReference>
<dbReference type="InterPro" id="IPR011262">
    <property type="entry name" value="DNA-dir_RNA_pol_insert"/>
</dbReference>
<dbReference type="Gene3D" id="2.170.120.12">
    <property type="entry name" value="DNA-directed RNA polymerase, insert domain"/>
    <property type="match status" value="1"/>
</dbReference>
<feature type="domain" description="DNA-directed RNA polymerase RpoA/D/Rpb3-type" evidence="9">
    <location>
        <begin position="20"/>
        <end position="222"/>
    </location>
</feature>
<evidence type="ECO:0000256" key="2">
    <source>
        <dbReference type="ARBA" id="ARBA00007123"/>
    </source>
</evidence>
<dbReference type="GO" id="GO:0046983">
    <property type="term" value="F:protein dimerization activity"/>
    <property type="evidence" value="ECO:0007669"/>
    <property type="project" value="InterPro"/>
</dbReference>
<feature type="region of interest" description="Alpha N-terminal domain (alpha-NTD)" evidence="8">
    <location>
        <begin position="1"/>
        <end position="222"/>
    </location>
</feature>
<dbReference type="Pfam" id="PF03118">
    <property type="entry name" value="RNA_pol_A_CTD"/>
    <property type="match status" value="1"/>
</dbReference>
<dbReference type="CDD" id="cd06928">
    <property type="entry name" value="RNAP_alpha_NTD"/>
    <property type="match status" value="1"/>
</dbReference>
<reference evidence="10" key="1">
    <citation type="submission" date="2018-02" db="EMBL/GenBank/DDBJ databases">
        <title>Evolution and diversity of non-photosynthetic diatom plastid genomes.</title>
        <authorList>
            <person name="Kamikawa R."/>
            <person name="Ishii K."/>
        </authorList>
    </citation>
    <scope>NUCLEOTIDE SEQUENCE</scope>
    <source>
        <strain evidence="10">PL3-2</strain>
    </source>
</reference>
<keyword evidence="10" id="KW-0934">Plastid</keyword>
<keyword evidence="4 8" id="KW-0808">Transferase</keyword>
<dbReference type="Pfam" id="PF01000">
    <property type="entry name" value="RNA_pol_A_bac"/>
    <property type="match status" value="1"/>
</dbReference>
<comment type="catalytic activity">
    <reaction evidence="7 8">
        <text>RNA(n) + a ribonucleoside 5'-triphosphate = RNA(n+1) + diphosphate</text>
        <dbReference type="Rhea" id="RHEA:21248"/>
        <dbReference type="Rhea" id="RHEA-COMP:14527"/>
        <dbReference type="Rhea" id="RHEA-COMP:17342"/>
        <dbReference type="ChEBI" id="CHEBI:33019"/>
        <dbReference type="ChEBI" id="CHEBI:61557"/>
        <dbReference type="ChEBI" id="CHEBI:140395"/>
        <dbReference type="EC" id="2.7.7.6"/>
    </reaction>
</comment>
<dbReference type="EMBL" id="AP018504">
    <property type="protein sequence ID" value="BBC77459.1"/>
    <property type="molecule type" value="Genomic_DNA"/>
</dbReference>
<comment type="domain">
    <text evidence="8">The N-terminal domain is essential for RNAP assembly and basal transcription, whereas the C-terminal domain is involved in interaction with transcriptional regulators and with upstream promoter elements.</text>
</comment>
<dbReference type="NCBIfam" id="TIGR02027">
    <property type="entry name" value="rpoA"/>
    <property type="match status" value="1"/>
</dbReference>
<name>A0A2Z5ZA79_9STRA</name>
<accession>A0A2Z5ZA79</accession>
<protein>
    <recommendedName>
        <fullName evidence="8">DNA-directed RNA polymerase subunit alpha</fullName>
        <shortName evidence="8">RNAP subunit alpha</shortName>
        <ecNumber evidence="8">2.7.7.6</ecNumber>
    </recommendedName>
    <alternativeName>
        <fullName evidence="8">RNA polymerase subunit alpha</fullName>
    </alternativeName>
    <alternativeName>
        <fullName evidence="8">Transcriptase subunit alpha</fullName>
    </alternativeName>
</protein>
<dbReference type="FunFam" id="2.170.120.12:FF:000001">
    <property type="entry name" value="DNA-directed RNA polymerase subunit alpha"/>
    <property type="match status" value="1"/>
</dbReference>
<dbReference type="Pfam" id="PF01193">
    <property type="entry name" value="RNA_pol_L"/>
    <property type="match status" value="1"/>
</dbReference>
<evidence type="ECO:0000256" key="8">
    <source>
        <dbReference type="HAMAP-Rule" id="MF_00059"/>
    </source>
</evidence>
<dbReference type="InterPro" id="IPR011773">
    <property type="entry name" value="DNA-dir_RpoA"/>
</dbReference>
<evidence type="ECO:0000256" key="6">
    <source>
        <dbReference type="ARBA" id="ARBA00023163"/>
    </source>
</evidence>
<comment type="subunit">
    <text evidence="8">Homodimer. The RNAP catalytic core consists of 2 alpha, 1 beta, 1 beta' and 1 omega subunit. When a sigma factor is associated with the core the holoenzyme is formed, which can initiate transcription.</text>
</comment>
<dbReference type="GO" id="GO:0000428">
    <property type="term" value="C:DNA-directed RNA polymerase complex"/>
    <property type="evidence" value="ECO:0007669"/>
    <property type="project" value="UniProtKB-KW"/>
</dbReference>
<dbReference type="HAMAP" id="MF_00059">
    <property type="entry name" value="RNApol_bact_RpoA"/>
    <property type="match status" value="1"/>
</dbReference>
<sequence length="310" mass="35135">MNKISVKYLDYKKSIHGSAYGCFLIKNLEINQSITLGNYFRRTLLNDLKGIAITGIRISNIQHEFSIIPGVREDVLELLLNLKGIILKGNVIKSQIGRLKICGPAIITAGSILLPKNIEIINPNHYIMTLSTSSCIEIEFLIESGTGYKLATQTFSEIEKDFLQIDATFMPIQKINFKAENLSKNKEQLYIDIWTNGSISPINAFLLALQISINNFSIISQELSNKKKKISSKMKIAEYDEMNLEKLELSVRTYNCLKRAGINNIGLLLNYSKQDLLEIRSFGKKSLENVNNNLYNKFGINLNEKNILYN</sequence>